<reference evidence="3" key="2">
    <citation type="submission" date="2008-12" db="EMBL/GenBank/DDBJ databases">
        <title>Improved gene annotation of the rice (Oryza sativa) genomes.</title>
        <authorList>
            <person name="Wang J."/>
            <person name="Li R."/>
            <person name="Fan W."/>
            <person name="Huang Q."/>
            <person name="Zhang J."/>
            <person name="Zhou Y."/>
            <person name="Hu Y."/>
            <person name="Zi S."/>
            <person name="Li J."/>
            <person name="Ni P."/>
            <person name="Zheng H."/>
            <person name="Zhang Y."/>
            <person name="Zhao M."/>
            <person name="Hao Q."/>
            <person name="McDermott J."/>
            <person name="Samudrala R."/>
            <person name="Kristiansen K."/>
            <person name="Wong G.K.-S."/>
        </authorList>
    </citation>
    <scope>NUCLEOTIDE SEQUENCE</scope>
</reference>
<name>B9EYS5_ORYSJ</name>
<evidence type="ECO:0000313" key="3">
    <source>
        <dbReference type="EMBL" id="EEE53711.1"/>
    </source>
</evidence>
<gene>
    <name evidence="3" type="ORF">OsJ_00042</name>
</gene>
<evidence type="ECO:0000256" key="2">
    <source>
        <dbReference type="SAM" id="MobiDB-lite"/>
    </source>
</evidence>
<sequence length="264" mass="29931">MAPRLAPSARPSTSATKVMPPFPPISPPSAVNKFRNISEKKKSGSLEEADELKRQGEAMRLGPGDGEHKWTCCVHLDAPPSIPHTNHLIFFLLRISAAHPLPWGLITGGVILLVSSRKNSHNFLFSKDLFFVYCFHQSYLMLGTLTELDVVSDKQLVKHLQIEVARLETELRIPDRASSSEIIIMERNRKIRQVEKEMEELKKQRDNAQSKLELQKKMGDNQPAARRLREALSGAQRTISRGPKAKLYAFHLQAQKLRRLRQTS</sequence>
<evidence type="ECO:0000256" key="1">
    <source>
        <dbReference type="SAM" id="Coils"/>
    </source>
</evidence>
<accession>B9EYS5</accession>
<reference evidence="3" key="1">
    <citation type="journal article" date="2005" name="PLoS Biol.">
        <title>The genomes of Oryza sativa: a history of duplications.</title>
        <authorList>
            <person name="Yu J."/>
            <person name="Wang J."/>
            <person name="Lin W."/>
            <person name="Li S."/>
            <person name="Li H."/>
            <person name="Zhou J."/>
            <person name="Ni P."/>
            <person name="Dong W."/>
            <person name="Hu S."/>
            <person name="Zeng C."/>
            <person name="Zhang J."/>
            <person name="Zhang Y."/>
            <person name="Li R."/>
            <person name="Xu Z."/>
            <person name="Li S."/>
            <person name="Li X."/>
            <person name="Zheng H."/>
            <person name="Cong L."/>
            <person name="Lin L."/>
            <person name="Yin J."/>
            <person name="Geng J."/>
            <person name="Li G."/>
            <person name="Shi J."/>
            <person name="Liu J."/>
            <person name="Lv H."/>
            <person name="Li J."/>
            <person name="Wang J."/>
            <person name="Deng Y."/>
            <person name="Ran L."/>
            <person name="Shi X."/>
            <person name="Wang X."/>
            <person name="Wu Q."/>
            <person name="Li C."/>
            <person name="Ren X."/>
            <person name="Wang J."/>
            <person name="Wang X."/>
            <person name="Li D."/>
            <person name="Liu D."/>
            <person name="Zhang X."/>
            <person name="Ji Z."/>
            <person name="Zhao W."/>
            <person name="Sun Y."/>
            <person name="Zhang Z."/>
            <person name="Bao J."/>
            <person name="Han Y."/>
            <person name="Dong L."/>
            <person name="Ji J."/>
            <person name="Chen P."/>
            <person name="Wu S."/>
            <person name="Liu J."/>
            <person name="Xiao Y."/>
            <person name="Bu D."/>
            <person name="Tan J."/>
            <person name="Yang L."/>
            <person name="Ye C."/>
            <person name="Zhang J."/>
            <person name="Xu J."/>
            <person name="Zhou Y."/>
            <person name="Yu Y."/>
            <person name="Zhang B."/>
            <person name="Zhuang S."/>
            <person name="Wei H."/>
            <person name="Liu B."/>
            <person name="Lei M."/>
            <person name="Yu H."/>
            <person name="Li Y."/>
            <person name="Xu H."/>
            <person name="Wei S."/>
            <person name="He X."/>
            <person name="Fang L."/>
            <person name="Zhang Z."/>
            <person name="Zhang Y."/>
            <person name="Huang X."/>
            <person name="Su Z."/>
            <person name="Tong W."/>
            <person name="Li J."/>
            <person name="Tong Z."/>
            <person name="Li S."/>
            <person name="Ye J."/>
            <person name="Wang L."/>
            <person name="Fang L."/>
            <person name="Lei T."/>
            <person name="Chen C."/>
            <person name="Chen H."/>
            <person name="Xu Z."/>
            <person name="Li H."/>
            <person name="Huang H."/>
            <person name="Zhang F."/>
            <person name="Xu H."/>
            <person name="Li N."/>
            <person name="Zhao C."/>
            <person name="Li S."/>
            <person name="Dong L."/>
            <person name="Huang Y."/>
            <person name="Li L."/>
            <person name="Xi Y."/>
            <person name="Qi Q."/>
            <person name="Li W."/>
            <person name="Zhang B."/>
            <person name="Hu W."/>
            <person name="Zhang Y."/>
            <person name="Tian X."/>
            <person name="Jiao Y."/>
            <person name="Liang X."/>
            <person name="Jin J."/>
            <person name="Gao L."/>
            <person name="Zheng W."/>
            <person name="Hao B."/>
            <person name="Liu S."/>
            <person name="Wang W."/>
            <person name="Yuan L."/>
            <person name="Cao M."/>
            <person name="McDermott J."/>
            <person name="Samudrala R."/>
            <person name="Wang J."/>
            <person name="Wong G.K."/>
            <person name="Yang H."/>
        </authorList>
    </citation>
    <scope>NUCLEOTIDE SEQUENCE [LARGE SCALE GENOMIC DNA]</scope>
</reference>
<dbReference type="EMBL" id="CM000138">
    <property type="protein sequence ID" value="EEE53711.1"/>
    <property type="molecule type" value="Genomic_DNA"/>
</dbReference>
<dbReference type="Proteomes" id="UP000007752">
    <property type="component" value="Chromosome 1"/>
</dbReference>
<organism evidence="3">
    <name type="scientific">Oryza sativa subsp. japonica</name>
    <name type="common">Rice</name>
    <dbReference type="NCBI Taxonomy" id="39947"/>
    <lineage>
        <taxon>Eukaryota</taxon>
        <taxon>Viridiplantae</taxon>
        <taxon>Streptophyta</taxon>
        <taxon>Embryophyta</taxon>
        <taxon>Tracheophyta</taxon>
        <taxon>Spermatophyta</taxon>
        <taxon>Magnoliopsida</taxon>
        <taxon>Liliopsida</taxon>
        <taxon>Poales</taxon>
        <taxon>Poaceae</taxon>
        <taxon>BOP clade</taxon>
        <taxon>Oryzoideae</taxon>
        <taxon>Oryzeae</taxon>
        <taxon>Oryzinae</taxon>
        <taxon>Oryza</taxon>
        <taxon>Oryza sativa</taxon>
    </lineage>
</organism>
<keyword evidence="1" id="KW-0175">Coiled coil</keyword>
<dbReference type="AlphaFoldDB" id="B9EYS5"/>
<feature type="region of interest" description="Disordered" evidence="2">
    <location>
        <begin position="1"/>
        <end position="31"/>
    </location>
</feature>
<feature type="coiled-coil region" evidence="1">
    <location>
        <begin position="184"/>
        <end position="218"/>
    </location>
</feature>
<proteinExistence type="predicted"/>
<protein>
    <submittedName>
        <fullName evidence="3">Uncharacterized protein</fullName>
    </submittedName>
</protein>